<dbReference type="EMBL" id="CCDI010000001">
    <property type="protein sequence ID" value="CDQ23234.1"/>
    <property type="molecule type" value="Genomic_DNA"/>
</dbReference>
<evidence type="ECO:0000259" key="1">
    <source>
        <dbReference type="Pfam" id="PF09382"/>
    </source>
</evidence>
<dbReference type="InterPro" id="IPR036390">
    <property type="entry name" value="WH_DNA-bd_sf"/>
</dbReference>
<dbReference type="InterPro" id="IPR036388">
    <property type="entry name" value="WH-like_DNA-bd_sf"/>
</dbReference>
<protein>
    <submittedName>
        <fullName evidence="2">RQC domain protein</fullName>
    </submittedName>
</protein>
<dbReference type="InterPro" id="IPR018982">
    <property type="entry name" value="RQC_domain"/>
</dbReference>
<dbReference type="AlphaFoldDB" id="A0A024P3L2"/>
<dbReference type="Proteomes" id="UP000028868">
    <property type="component" value="Unassembled WGS sequence"/>
</dbReference>
<dbReference type="GO" id="GO:0043138">
    <property type="term" value="F:3'-5' DNA helicase activity"/>
    <property type="evidence" value="ECO:0007669"/>
    <property type="project" value="InterPro"/>
</dbReference>
<feature type="domain" description="RQC" evidence="1">
    <location>
        <begin position="424"/>
        <end position="499"/>
    </location>
</feature>
<organism evidence="2 3">
    <name type="scientific">Halobacillus karajensis</name>
    <dbReference type="NCBI Taxonomy" id="195088"/>
    <lineage>
        <taxon>Bacteria</taxon>
        <taxon>Bacillati</taxon>
        <taxon>Bacillota</taxon>
        <taxon>Bacilli</taxon>
        <taxon>Bacillales</taxon>
        <taxon>Bacillaceae</taxon>
        <taxon>Halobacillus</taxon>
    </lineage>
</organism>
<reference evidence="3" key="1">
    <citation type="submission" date="2014-03" db="EMBL/GenBank/DDBJ databases">
        <authorList>
            <person name="Urmite Genomes U."/>
        </authorList>
    </citation>
    <scope>NUCLEOTIDE SEQUENCE [LARGE SCALE GENOMIC DNA]</scope>
    <source>
        <strain evidence="3">HD-03</strain>
    </source>
</reference>
<dbReference type="GO" id="GO:0006260">
    <property type="term" value="P:DNA replication"/>
    <property type="evidence" value="ECO:0007669"/>
    <property type="project" value="InterPro"/>
</dbReference>
<dbReference type="RefSeq" id="WP_035506888.1">
    <property type="nucleotide sequence ID" value="NZ_CCDH010000001.1"/>
</dbReference>
<gene>
    <name evidence="2" type="ORF">BN983_01457</name>
</gene>
<dbReference type="SUPFAM" id="SSF46785">
    <property type="entry name" value="Winged helix' DNA-binding domain"/>
    <property type="match status" value="1"/>
</dbReference>
<evidence type="ECO:0000313" key="2">
    <source>
        <dbReference type="EMBL" id="CDQ23234.1"/>
    </source>
</evidence>
<dbReference type="NCBIfam" id="NF041108">
    <property type="entry name" value="RQC_minor_2"/>
    <property type="match status" value="1"/>
</dbReference>
<comment type="caution">
    <text evidence="2">The sequence shown here is derived from an EMBL/GenBank/DDBJ whole genome shotgun (WGS) entry which is preliminary data.</text>
</comment>
<reference evidence="2 3" key="2">
    <citation type="submission" date="2014-05" db="EMBL/GenBank/DDBJ databases">
        <title>Draft genome sequence of Halobacillus karajensis HK-03.</title>
        <authorList>
            <person name="Khelaifia S."/>
            <person name="Croce O."/>
            <person name="Lagier J.C."/>
            <person name="Raoult D."/>
        </authorList>
    </citation>
    <scope>NUCLEOTIDE SEQUENCE [LARGE SCALE GENOMIC DNA]</scope>
    <source>
        <strain evidence="2 3">HD-03</strain>
    </source>
</reference>
<name>A0A024P3L2_9BACI</name>
<keyword evidence="3" id="KW-1185">Reference proteome</keyword>
<dbReference type="Pfam" id="PF09382">
    <property type="entry name" value="RQC"/>
    <property type="match status" value="1"/>
</dbReference>
<proteinExistence type="predicted"/>
<evidence type="ECO:0000313" key="3">
    <source>
        <dbReference type="Proteomes" id="UP000028868"/>
    </source>
</evidence>
<dbReference type="Gene3D" id="1.10.10.10">
    <property type="entry name" value="Winged helix-like DNA-binding domain superfamily/Winged helix DNA-binding domain"/>
    <property type="match status" value="1"/>
</dbReference>
<accession>A0A024P3L2</accession>
<dbReference type="GO" id="GO:0006281">
    <property type="term" value="P:DNA repair"/>
    <property type="evidence" value="ECO:0007669"/>
    <property type="project" value="InterPro"/>
</dbReference>
<sequence>MGLPNRIAYKDHRYPYVVLAPIGKKNKHIRSIGHKFERGLLSRLNDAIVDQMNDKPLDAEKIRSFLGLKGNAVLPVFFEKEETIHPHLMRPEMFLWRSLPEEHGLPLREEYLYPTDFTQLSSEQLYDHVGEVLEEYLFLANISEYDRNYWLKKISSAFYNHPIVQLFHKKRRVIDAVEVMNQSALISVLNYPEDIAGWRHRAAIVMRPFRALPEEWVTGSKEICSHKKLLTFNPKSRSICCYCETCDFCLEYHVEEEQVTFIEEYDVELSTKRVTTIEKQFNEIARQNQSLLEQLLQLRVLKKQLSTARKTLDESLTIIHQIERYQRKSEDKKTYPLLYMYDKLSRTHIAEQTCNSELLWLAEVRLDDVRMLKELRHWQKIVPENVYPMTSHVLEELKSKLEEVRYEENDVIITIKGRPLTYAETQQILDLIYYYGTTHPAHTLVQVLAGKATHKLRQLRLHETRWFGLLSSWPEKHIQKLFNQLKKQGWLMKQQKGYSISDYAEEVM</sequence>